<evidence type="ECO:0000313" key="3">
    <source>
        <dbReference type="Proteomes" id="UP001479290"/>
    </source>
</evidence>
<dbReference type="EMBL" id="JAWDJR010000003">
    <property type="protein sequence ID" value="KAK9977268.1"/>
    <property type="molecule type" value="Genomic_DNA"/>
</dbReference>
<reference evidence="2 3" key="1">
    <citation type="submission" date="2024-05" db="EMBL/GenBank/DDBJ databases">
        <title>A high-quality chromosomal-level genome assembly of Topmouth culter (Culter alburnus).</title>
        <authorList>
            <person name="Zhao H."/>
        </authorList>
    </citation>
    <scope>NUCLEOTIDE SEQUENCE [LARGE SCALE GENOMIC DNA]</scope>
    <source>
        <strain evidence="2">CATC2023</strain>
        <tissue evidence="2">Muscle</tissue>
    </source>
</reference>
<sequence length="55" mass="6336">QYMRLVVLSEEEKRSILTECHSNPGTGNHSGVRGIQNRVIAGYYWSTIIQDVKDW</sequence>
<organism evidence="2 3">
    <name type="scientific">Culter alburnus</name>
    <name type="common">Topmouth culter</name>
    <dbReference type="NCBI Taxonomy" id="194366"/>
    <lineage>
        <taxon>Eukaryota</taxon>
        <taxon>Metazoa</taxon>
        <taxon>Chordata</taxon>
        <taxon>Craniata</taxon>
        <taxon>Vertebrata</taxon>
        <taxon>Euteleostomi</taxon>
        <taxon>Actinopterygii</taxon>
        <taxon>Neopterygii</taxon>
        <taxon>Teleostei</taxon>
        <taxon>Ostariophysi</taxon>
        <taxon>Cypriniformes</taxon>
        <taxon>Xenocyprididae</taxon>
        <taxon>Xenocypridinae</taxon>
        <taxon>Culter</taxon>
    </lineage>
</organism>
<evidence type="ECO:0000313" key="2">
    <source>
        <dbReference type="EMBL" id="KAK9977268.1"/>
    </source>
</evidence>
<dbReference type="AlphaFoldDB" id="A0AAW2AW11"/>
<feature type="non-terminal residue" evidence="2">
    <location>
        <position position="1"/>
    </location>
</feature>
<evidence type="ECO:0000259" key="1">
    <source>
        <dbReference type="Pfam" id="PF17921"/>
    </source>
</evidence>
<dbReference type="Proteomes" id="UP001479290">
    <property type="component" value="Unassembled WGS sequence"/>
</dbReference>
<name>A0AAW2AW11_CULAL</name>
<protein>
    <recommendedName>
        <fullName evidence="1">Integrase zinc-binding domain-containing protein</fullName>
    </recommendedName>
</protein>
<comment type="caution">
    <text evidence="2">The sequence shown here is derived from an EMBL/GenBank/DDBJ whole genome shotgun (WGS) entry which is preliminary data.</text>
</comment>
<dbReference type="Pfam" id="PF17921">
    <property type="entry name" value="Integrase_H2C2"/>
    <property type="match status" value="1"/>
</dbReference>
<feature type="domain" description="Integrase zinc-binding" evidence="1">
    <location>
        <begin position="10"/>
        <end position="55"/>
    </location>
</feature>
<feature type="non-terminal residue" evidence="2">
    <location>
        <position position="55"/>
    </location>
</feature>
<gene>
    <name evidence="2" type="ORF">ABG768_019089</name>
</gene>
<dbReference type="Gene3D" id="1.10.340.70">
    <property type="match status" value="1"/>
</dbReference>
<dbReference type="InterPro" id="IPR041588">
    <property type="entry name" value="Integrase_H2C2"/>
</dbReference>
<keyword evidence="3" id="KW-1185">Reference proteome</keyword>
<accession>A0AAW2AW11</accession>
<proteinExistence type="predicted"/>